<evidence type="ECO:0000256" key="1">
    <source>
        <dbReference type="ARBA" id="ARBA00006484"/>
    </source>
</evidence>
<dbReference type="Proteomes" id="UP001337655">
    <property type="component" value="Unassembled WGS sequence"/>
</dbReference>
<keyword evidence="2" id="KW-0560">Oxidoreductase</keyword>
<dbReference type="GO" id="GO:0016491">
    <property type="term" value="F:oxidoreductase activity"/>
    <property type="evidence" value="ECO:0007669"/>
    <property type="project" value="UniProtKB-KW"/>
</dbReference>
<comment type="similarity">
    <text evidence="1">Belongs to the short-chain dehydrogenases/reductases (SDR) family.</text>
</comment>
<dbReference type="GeneID" id="89923654"/>
<dbReference type="InterPro" id="IPR002347">
    <property type="entry name" value="SDR_fam"/>
</dbReference>
<gene>
    <name evidence="3" type="ORF">LTR77_002307</name>
</gene>
<organism evidence="3 4">
    <name type="scientific">Saxophila tyrrhenica</name>
    <dbReference type="NCBI Taxonomy" id="1690608"/>
    <lineage>
        <taxon>Eukaryota</taxon>
        <taxon>Fungi</taxon>
        <taxon>Dikarya</taxon>
        <taxon>Ascomycota</taxon>
        <taxon>Pezizomycotina</taxon>
        <taxon>Dothideomycetes</taxon>
        <taxon>Dothideomycetidae</taxon>
        <taxon>Mycosphaerellales</taxon>
        <taxon>Extremaceae</taxon>
        <taxon>Saxophila</taxon>
    </lineage>
</organism>
<dbReference type="PRINTS" id="PR00081">
    <property type="entry name" value="GDHRDH"/>
</dbReference>
<dbReference type="EMBL" id="JAVRRT010000003">
    <property type="protein sequence ID" value="KAK5173626.1"/>
    <property type="molecule type" value="Genomic_DNA"/>
</dbReference>
<dbReference type="InterPro" id="IPR036291">
    <property type="entry name" value="NAD(P)-bd_dom_sf"/>
</dbReference>
<keyword evidence="4" id="KW-1185">Reference proteome</keyword>
<name>A0AAV9PN03_9PEZI</name>
<dbReference type="Gene3D" id="3.40.50.720">
    <property type="entry name" value="NAD(P)-binding Rossmann-like Domain"/>
    <property type="match status" value="1"/>
</dbReference>
<proteinExistence type="inferred from homology"/>
<sequence>MSILDGSVETTKAEPGFFSIQDSDLTSLKDKVVLITGGSSGIGLAAVKICVSLRAKVVVGDVNECPEKSDAVTFQKVDVTDWKQQSALFKKAIEVHGAVDHCFANAGIGPTDTFTKDTFDSAGELEPPNMKTMEINLNGPIFTSKLALHYLRKNPEGGSLVITASASSFTPFVATDYGVAKHGALGLMRNLDANLKDSNIRVNCITPLWTASGLVPAEMMKEHLGIISQPPEAAARSALLLMADGERRGQTMFSKRSMFKEIDSIAMKAMVEAVAPGPGDVPADEAKGKAFNEMFSKGS</sequence>
<evidence type="ECO:0000313" key="3">
    <source>
        <dbReference type="EMBL" id="KAK5173626.1"/>
    </source>
</evidence>
<evidence type="ECO:0000313" key="4">
    <source>
        <dbReference type="Proteomes" id="UP001337655"/>
    </source>
</evidence>
<dbReference type="AlphaFoldDB" id="A0AAV9PN03"/>
<dbReference type="RefSeq" id="XP_064662321.1">
    <property type="nucleotide sequence ID" value="XM_064799566.1"/>
</dbReference>
<evidence type="ECO:0000256" key="2">
    <source>
        <dbReference type="ARBA" id="ARBA00023002"/>
    </source>
</evidence>
<dbReference type="PANTHER" id="PTHR43180:SF11">
    <property type="entry name" value="NAD(P)-BINDING PROTEIN"/>
    <property type="match status" value="1"/>
</dbReference>
<reference evidence="3 4" key="1">
    <citation type="submission" date="2023-08" db="EMBL/GenBank/DDBJ databases">
        <title>Black Yeasts Isolated from many extreme environments.</title>
        <authorList>
            <person name="Coleine C."/>
            <person name="Stajich J.E."/>
            <person name="Selbmann L."/>
        </authorList>
    </citation>
    <scope>NUCLEOTIDE SEQUENCE [LARGE SCALE GENOMIC DNA]</scope>
    <source>
        <strain evidence="3 4">CCFEE 5935</strain>
    </source>
</reference>
<dbReference type="SUPFAM" id="SSF51735">
    <property type="entry name" value="NAD(P)-binding Rossmann-fold domains"/>
    <property type="match status" value="1"/>
</dbReference>
<accession>A0AAV9PN03</accession>
<dbReference type="PANTHER" id="PTHR43180">
    <property type="entry name" value="3-OXOACYL-(ACYL-CARRIER-PROTEIN) REDUCTASE (AFU_ORTHOLOGUE AFUA_6G11210)"/>
    <property type="match status" value="1"/>
</dbReference>
<comment type="caution">
    <text evidence="3">The sequence shown here is derived from an EMBL/GenBank/DDBJ whole genome shotgun (WGS) entry which is preliminary data.</text>
</comment>
<protein>
    <submittedName>
        <fullName evidence="3">Uncharacterized protein</fullName>
    </submittedName>
</protein>
<dbReference type="Pfam" id="PF00106">
    <property type="entry name" value="adh_short"/>
    <property type="match status" value="1"/>
</dbReference>